<comment type="subcellular location">
    <subcellularLocation>
        <location evidence="2">Cytoplasm</location>
        <location evidence="2">Cytoskeleton</location>
    </subcellularLocation>
    <subcellularLocation>
        <location evidence="1">Nucleus</location>
    </subcellularLocation>
</comment>
<dbReference type="CDD" id="cd01370">
    <property type="entry name" value="KISc_KIP3_like"/>
    <property type="match status" value="1"/>
</dbReference>
<evidence type="ECO:0000259" key="14">
    <source>
        <dbReference type="PROSITE" id="PS50067"/>
    </source>
</evidence>
<dbReference type="InterPro" id="IPR027640">
    <property type="entry name" value="Kinesin-like_fam"/>
</dbReference>
<dbReference type="GO" id="GO:0005524">
    <property type="term" value="F:ATP binding"/>
    <property type="evidence" value="ECO:0007669"/>
    <property type="project" value="UniProtKB-UniRule"/>
</dbReference>
<feature type="compositionally biased region" description="Polar residues" evidence="13">
    <location>
        <begin position="683"/>
        <end position="693"/>
    </location>
</feature>
<dbReference type="GO" id="GO:0007018">
    <property type="term" value="P:microtubule-based movement"/>
    <property type="evidence" value="ECO:0007669"/>
    <property type="project" value="InterPro"/>
</dbReference>
<dbReference type="GO" id="GO:0005634">
    <property type="term" value="C:nucleus"/>
    <property type="evidence" value="ECO:0007669"/>
    <property type="project" value="UniProtKB-SubCell"/>
</dbReference>
<keyword evidence="3" id="KW-0963">Cytoplasm</keyword>
<evidence type="ECO:0000313" key="15">
    <source>
        <dbReference type="EMBL" id="KAA0723334.1"/>
    </source>
</evidence>
<evidence type="ECO:0000256" key="2">
    <source>
        <dbReference type="ARBA" id="ARBA00004245"/>
    </source>
</evidence>
<name>A0A5A9PLY2_9TELE</name>
<dbReference type="FunFam" id="3.40.850.10:FF:000027">
    <property type="entry name" value="Kinesin-like protein"/>
    <property type="match status" value="1"/>
</dbReference>
<keyword evidence="10" id="KW-0539">Nucleus</keyword>
<dbReference type="PROSITE" id="PS50067">
    <property type="entry name" value="KINESIN_MOTOR_2"/>
    <property type="match status" value="1"/>
</dbReference>
<dbReference type="GO" id="GO:0003777">
    <property type="term" value="F:microtubule motor activity"/>
    <property type="evidence" value="ECO:0007669"/>
    <property type="project" value="InterPro"/>
</dbReference>
<reference evidence="15 16" key="1">
    <citation type="journal article" date="2019" name="Mol. Ecol. Resour.">
        <title>Chromosome-level genome assembly of Triplophysa tibetana, a fish adapted to the harsh high-altitude environment of the Tibetan Plateau.</title>
        <authorList>
            <person name="Yang X."/>
            <person name="Liu H."/>
            <person name="Ma Z."/>
            <person name="Zou Y."/>
            <person name="Zou M."/>
            <person name="Mao Y."/>
            <person name="Li X."/>
            <person name="Wang H."/>
            <person name="Chen T."/>
            <person name="Wang W."/>
            <person name="Yang R."/>
        </authorList>
    </citation>
    <scope>NUCLEOTIDE SEQUENCE [LARGE SCALE GENOMIC DNA]</scope>
    <source>
        <strain evidence="15">TTIB1903HZAU</strain>
        <tissue evidence="15">Muscle</tissue>
    </source>
</reference>
<evidence type="ECO:0000256" key="6">
    <source>
        <dbReference type="ARBA" id="ARBA00022840"/>
    </source>
</evidence>
<dbReference type="Gene3D" id="3.40.850.10">
    <property type="entry name" value="Kinesin motor domain"/>
    <property type="match status" value="1"/>
</dbReference>
<feature type="binding site" evidence="11">
    <location>
        <begin position="111"/>
        <end position="118"/>
    </location>
    <ligand>
        <name>ATP</name>
        <dbReference type="ChEBI" id="CHEBI:30616"/>
    </ligand>
</feature>
<dbReference type="PANTHER" id="PTHR47968">
    <property type="entry name" value="CENTROMERE PROTEIN E"/>
    <property type="match status" value="1"/>
</dbReference>
<keyword evidence="8 11" id="KW-0505">Motor protein</keyword>
<dbReference type="InterPro" id="IPR036961">
    <property type="entry name" value="Kinesin_motor_dom_sf"/>
</dbReference>
<dbReference type="GO" id="GO:0008017">
    <property type="term" value="F:microtubule binding"/>
    <property type="evidence" value="ECO:0007669"/>
    <property type="project" value="InterPro"/>
</dbReference>
<accession>A0A5A9PLY2</accession>
<dbReference type="SUPFAM" id="SSF52540">
    <property type="entry name" value="P-loop containing nucleoside triphosphate hydrolases"/>
    <property type="match status" value="1"/>
</dbReference>
<gene>
    <name evidence="15" type="ORF">E1301_Tti005453</name>
</gene>
<dbReference type="InterPro" id="IPR027417">
    <property type="entry name" value="P-loop_NTPase"/>
</dbReference>
<dbReference type="GO" id="GO:0000278">
    <property type="term" value="P:mitotic cell cycle"/>
    <property type="evidence" value="ECO:0007669"/>
    <property type="project" value="UniProtKB-ARBA"/>
</dbReference>
<evidence type="ECO:0000256" key="7">
    <source>
        <dbReference type="ARBA" id="ARBA00023054"/>
    </source>
</evidence>
<keyword evidence="4 12" id="KW-0493">Microtubule</keyword>
<feature type="region of interest" description="Disordered" evidence="13">
    <location>
        <begin position="959"/>
        <end position="989"/>
    </location>
</feature>
<dbReference type="PANTHER" id="PTHR47968:SF73">
    <property type="entry name" value="KINESIN-LIKE PROTEIN"/>
    <property type="match status" value="1"/>
</dbReference>
<evidence type="ECO:0000256" key="9">
    <source>
        <dbReference type="ARBA" id="ARBA00023212"/>
    </source>
</evidence>
<keyword evidence="5 11" id="KW-0547">Nucleotide-binding</keyword>
<dbReference type="PRINTS" id="PR00380">
    <property type="entry name" value="KINESINHEAVY"/>
</dbReference>
<organism evidence="15 16">
    <name type="scientific">Triplophysa tibetana</name>
    <dbReference type="NCBI Taxonomy" id="1572043"/>
    <lineage>
        <taxon>Eukaryota</taxon>
        <taxon>Metazoa</taxon>
        <taxon>Chordata</taxon>
        <taxon>Craniata</taxon>
        <taxon>Vertebrata</taxon>
        <taxon>Euteleostomi</taxon>
        <taxon>Actinopterygii</taxon>
        <taxon>Neopterygii</taxon>
        <taxon>Teleostei</taxon>
        <taxon>Ostariophysi</taxon>
        <taxon>Cypriniformes</taxon>
        <taxon>Nemacheilidae</taxon>
        <taxon>Triplophysa</taxon>
    </lineage>
</organism>
<protein>
    <recommendedName>
        <fullName evidence="12">Kinesin-like protein</fullName>
    </recommendedName>
</protein>
<dbReference type="GO" id="GO:0005819">
    <property type="term" value="C:spindle"/>
    <property type="evidence" value="ECO:0007669"/>
    <property type="project" value="UniProtKB-ARBA"/>
</dbReference>
<evidence type="ECO:0000256" key="10">
    <source>
        <dbReference type="ARBA" id="ARBA00023242"/>
    </source>
</evidence>
<evidence type="ECO:0000256" key="13">
    <source>
        <dbReference type="SAM" id="MobiDB-lite"/>
    </source>
</evidence>
<evidence type="ECO:0000256" key="12">
    <source>
        <dbReference type="RuleBase" id="RU000394"/>
    </source>
</evidence>
<comment type="caution">
    <text evidence="15">The sequence shown here is derived from an EMBL/GenBank/DDBJ whole genome shotgun (WGS) entry which is preliminary data.</text>
</comment>
<keyword evidence="9" id="KW-0206">Cytoskeleton</keyword>
<sequence>MPDVEVCSHVKVVVRVRPLNDKEKNGNYRNVVHVVDNHMLIFDPKEEQVTFFRGQRACNRDVRKRTNKDLKFVFDSVFGEDSSQMEVFENTTKSIVDGVLNGYNCTVFAYGATGAGKTHTMLGTCDTPGVMFLTMKELFARMDHTKEDKVFDIAFSYLEVYNEQIRDLLTNSGPLAVREDGSNGVVVQGLTLHQPKSAEHILEALDYGNKNRTQHPTEMNATSSRSHAVFQIYLRQQDKTASLNPNVRVAKMSLIDLAGSERASTTNAKGARLREGANINRSLLALGNVINTLANPKCKKTHIPYRDSKLTRLLKDSLGGNCRTVMIANVSPSSFSYEDTHNTLKYANRAKEIKSTLKSNVMSLDSHIGQYAIICEKQKAEIIMLKQKLKEYEEQKLEVPALNPIPVKREAEFEKMSESLRSVFAARQLVRKEQLDIEKHLYESRLTMRHRELWHQQSLIFYPENRAERATCKYERKLASLKSQQEHLENRLLESEKRFQENEGWLHRIENEMKLLGHGGQSPEELKRELQCHQLQVQISDLQQRIKHTNHLIGVQDQENAHTHKLVNALLSTCCRQHLTLKAASITTDDAEREELERLVNRERGVVWADQERPERNNGGNGSTHLQPILSFSHLVSHQNTPCSAEKRTRRSSQRLRLAHSSKARLHCVSQCAARLQRAPAYSATQYPTSDPSDSFLEPPFPFPPTYTHLDKRTSCSPQHQEPEAECPKKRIRRKLSVSPANPDEGRAVPVPSLYPPALQEVLKEEGMFPLQFTPLCQPHTSSTFDPNSTFDIGHTEDTNTASPTNLTVILSPEQPGHTTLQALRANNGNETAKRFEIPSLLDLRRSKPSYMALTSAAKGKRKFCSNGGKEDHSQAEALAAAPKRIKRDPCEASKPLRIRRFGVSSENEPSRIVVRSVSEGNLHQLGQRKPKSGSMGPMALFKKVTKRMRAWVVQKAECESSREPVKTVGAQKERRRGKDDWSDEMMQL</sequence>
<keyword evidence="16" id="KW-1185">Reference proteome</keyword>
<dbReference type="GO" id="GO:0048731">
    <property type="term" value="P:system development"/>
    <property type="evidence" value="ECO:0007669"/>
    <property type="project" value="UniProtKB-ARBA"/>
</dbReference>
<feature type="domain" description="Kinesin motor" evidence="14">
    <location>
        <begin position="9"/>
        <end position="353"/>
    </location>
</feature>
<evidence type="ECO:0000256" key="5">
    <source>
        <dbReference type="ARBA" id="ARBA00022741"/>
    </source>
</evidence>
<keyword evidence="7" id="KW-0175">Coiled coil</keyword>
<dbReference type="GO" id="GO:0005874">
    <property type="term" value="C:microtubule"/>
    <property type="evidence" value="ECO:0007669"/>
    <property type="project" value="UniProtKB-KW"/>
</dbReference>
<dbReference type="InterPro" id="IPR001752">
    <property type="entry name" value="Kinesin_motor_dom"/>
</dbReference>
<evidence type="ECO:0000256" key="3">
    <source>
        <dbReference type="ARBA" id="ARBA00022490"/>
    </source>
</evidence>
<dbReference type="AlphaFoldDB" id="A0A5A9PLY2"/>
<dbReference type="Pfam" id="PF00225">
    <property type="entry name" value="Kinesin"/>
    <property type="match status" value="1"/>
</dbReference>
<dbReference type="Proteomes" id="UP000324632">
    <property type="component" value="Chromosome 3"/>
</dbReference>
<evidence type="ECO:0000256" key="1">
    <source>
        <dbReference type="ARBA" id="ARBA00004123"/>
    </source>
</evidence>
<evidence type="ECO:0000256" key="4">
    <source>
        <dbReference type="ARBA" id="ARBA00022701"/>
    </source>
</evidence>
<feature type="region of interest" description="Disordered" evidence="13">
    <location>
        <begin position="683"/>
        <end position="731"/>
    </location>
</feature>
<evidence type="ECO:0000256" key="11">
    <source>
        <dbReference type="PROSITE-ProRule" id="PRU00283"/>
    </source>
</evidence>
<evidence type="ECO:0000313" key="16">
    <source>
        <dbReference type="Proteomes" id="UP000324632"/>
    </source>
</evidence>
<dbReference type="EMBL" id="SOYY01000003">
    <property type="protein sequence ID" value="KAA0723334.1"/>
    <property type="molecule type" value="Genomic_DNA"/>
</dbReference>
<evidence type="ECO:0000256" key="8">
    <source>
        <dbReference type="ARBA" id="ARBA00023175"/>
    </source>
</evidence>
<keyword evidence="6 11" id="KW-0067">ATP-binding</keyword>
<dbReference type="PROSITE" id="PS00411">
    <property type="entry name" value="KINESIN_MOTOR_1"/>
    <property type="match status" value="1"/>
</dbReference>
<dbReference type="SMART" id="SM00129">
    <property type="entry name" value="KISc"/>
    <property type="match status" value="1"/>
</dbReference>
<dbReference type="InterPro" id="IPR019821">
    <property type="entry name" value="Kinesin_motor_CS"/>
</dbReference>
<comment type="similarity">
    <text evidence="11 12">Belongs to the TRAFAC class myosin-kinesin ATPase superfamily. Kinesin family.</text>
</comment>
<proteinExistence type="inferred from homology"/>